<dbReference type="GO" id="GO:0003697">
    <property type="term" value="F:single-stranded DNA binding"/>
    <property type="evidence" value="ECO:0007669"/>
    <property type="project" value="InterPro"/>
</dbReference>
<dbReference type="EMBL" id="BPUB01000001">
    <property type="protein sequence ID" value="GJG58622.1"/>
    <property type="molecule type" value="Genomic_DNA"/>
</dbReference>
<organism evidence="3 4">
    <name type="scientific">Prevotella lacticifex</name>
    <dbReference type="NCBI Taxonomy" id="2854755"/>
    <lineage>
        <taxon>Bacteria</taxon>
        <taxon>Pseudomonadati</taxon>
        <taxon>Bacteroidota</taxon>
        <taxon>Bacteroidia</taxon>
        <taxon>Bacteroidales</taxon>
        <taxon>Prevotellaceae</taxon>
        <taxon>Prevotella</taxon>
    </lineage>
</organism>
<sequence>MKFTEHNEIVMEKFASMIIERIEKMQASDWKQGWIGRTIGGSPVNIEGNRYQGCNVFWLMMDCALNNWEHPIYCTLKQANRLGAHVNKGSKSMPVIFWDYSITTPAGKRISLDTYHKMSKDEQEKCTKFPFLKSYSVFNVAQTNLEEKQPDKVNALKEGFGCEIAKDSQGMYANAALDRMIEEQSWVCPIQATNDADGAFYSPTRDMIIVPRKEQFKRGASAEEIYKDGQEFYSSMLHEMIHSTGTASRLNREKGKKFGDTLYAKEELVAELGAARVGQVLGFDKRIINNNAAYCKGWVNALREQPKYVLSLMTDVEKASRMILDKLA</sequence>
<dbReference type="InterPro" id="IPR013610">
    <property type="entry name" value="ArdC_N"/>
</dbReference>
<proteinExistence type="predicted"/>
<feature type="domain" description="Polyvalent protein metallopeptidase" evidence="2">
    <location>
        <begin position="191"/>
        <end position="310"/>
    </location>
</feature>
<evidence type="ECO:0000313" key="4">
    <source>
        <dbReference type="Proteomes" id="UP000825483"/>
    </source>
</evidence>
<dbReference type="Pfam" id="PF18818">
    <property type="entry name" value="MPTase-PolyVal"/>
    <property type="match status" value="1"/>
</dbReference>
<dbReference type="Proteomes" id="UP000825483">
    <property type="component" value="Unassembled WGS sequence"/>
</dbReference>
<keyword evidence="4" id="KW-1185">Reference proteome</keyword>
<name>A0A9R1C9S5_9BACT</name>
<evidence type="ECO:0000313" key="3">
    <source>
        <dbReference type="EMBL" id="GJG58622.1"/>
    </source>
</evidence>
<dbReference type="Pfam" id="PF08401">
    <property type="entry name" value="ArdcN"/>
    <property type="match status" value="1"/>
</dbReference>
<comment type="caution">
    <text evidence="3">The sequence shown here is derived from an EMBL/GenBank/DDBJ whole genome shotgun (WGS) entry which is preliminary data.</text>
</comment>
<dbReference type="AlphaFoldDB" id="A0A9R1C9S5"/>
<accession>A0A9R1C9S5</accession>
<reference evidence="3" key="1">
    <citation type="journal article" date="2022" name="Int. J. Syst. Evol. Microbiol.">
        <title>Prevotella lacticifex sp. nov., isolated from the rumen of cows.</title>
        <authorList>
            <person name="Shinkai T."/>
            <person name="Ikeyama N."/>
            <person name="Kumagai M."/>
            <person name="Ohmori H."/>
            <person name="Sakamoto M."/>
            <person name="Ohkuma M."/>
            <person name="Mitsumori M."/>
        </authorList>
    </citation>
    <scope>NUCLEOTIDE SEQUENCE</scope>
    <source>
        <strain evidence="3">R5076</strain>
    </source>
</reference>
<dbReference type="RefSeq" id="WP_223929175.1">
    <property type="nucleotide sequence ID" value="NZ_BPTU01000001.1"/>
</dbReference>
<evidence type="ECO:0000259" key="1">
    <source>
        <dbReference type="Pfam" id="PF08401"/>
    </source>
</evidence>
<feature type="domain" description="N-terminal" evidence="1">
    <location>
        <begin position="10"/>
        <end position="138"/>
    </location>
</feature>
<gene>
    <name evidence="3" type="ORF">PRLR5076_14730</name>
</gene>
<protein>
    <submittedName>
        <fullName evidence="3">DNA primase</fullName>
    </submittedName>
</protein>
<evidence type="ECO:0000259" key="2">
    <source>
        <dbReference type="Pfam" id="PF18818"/>
    </source>
</evidence>
<dbReference type="InterPro" id="IPR041459">
    <property type="entry name" value="MPTase-PolyVal"/>
</dbReference>
<dbReference type="GeneID" id="72467344"/>